<dbReference type="EMBL" id="CP010401">
    <property type="protein sequence ID" value="ALE03601.1"/>
    <property type="molecule type" value="Genomic_DNA"/>
</dbReference>
<dbReference type="STRING" id="1318743.PU02_0787"/>
<dbReference type="PATRIC" id="fig|1318743.3.peg.800"/>
<proteinExistence type="inferred from homology"/>
<evidence type="ECO:0000256" key="3">
    <source>
        <dbReference type="ARBA" id="ARBA00022475"/>
    </source>
</evidence>
<evidence type="ECO:0000256" key="7">
    <source>
        <dbReference type="SAM" id="Phobius"/>
    </source>
</evidence>
<comment type="subcellular location">
    <subcellularLocation>
        <location evidence="1">Cell membrane</location>
        <topology evidence="1">Multi-pass membrane protein</topology>
    </subcellularLocation>
</comment>
<dbReference type="OrthoDB" id="9815411at2"/>
<dbReference type="KEGG" id="banc:PU02_0787"/>
<dbReference type="AlphaFoldDB" id="A0A0M3T2X5"/>
<accession>A0A0M3T2X5</accession>
<evidence type="ECO:0000256" key="2">
    <source>
        <dbReference type="ARBA" id="ARBA00011006"/>
    </source>
</evidence>
<keyword evidence="3" id="KW-1003">Cell membrane</keyword>
<evidence type="ECO:0000256" key="5">
    <source>
        <dbReference type="ARBA" id="ARBA00022989"/>
    </source>
</evidence>
<dbReference type="Proteomes" id="UP000057213">
    <property type="component" value="Chromosome"/>
</dbReference>
<keyword evidence="4 7" id="KW-0812">Transmembrane</keyword>
<keyword evidence="6 7" id="KW-0472">Membrane</keyword>
<keyword evidence="9" id="KW-1185">Reference proteome</keyword>
<evidence type="ECO:0000256" key="6">
    <source>
        <dbReference type="ARBA" id="ARBA00023136"/>
    </source>
</evidence>
<organism evidence="8 9">
    <name type="scientific">Bartonella ancashensis</name>
    <dbReference type="NCBI Taxonomy" id="1318743"/>
    <lineage>
        <taxon>Bacteria</taxon>
        <taxon>Pseudomonadati</taxon>
        <taxon>Pseudomonadota</taxon>
        <taxon>Alphaproteobacteria</taxon>
        <taxon>Hyphomicrobiales</taxon>
        <taxon>Bartonellaceae</taxon>
        <taxon>Bartonella</taxon>
    </lineage>
</organism>
<keyword evidence="5 7" id="KW-1133">Transmembrane helix</keyword>
<protein>
    <recommendedName>
        <fullName evidence="10">Transglycosylase associated protein</fullName>
    </recommendedName>
</protein>
<name>A0A0M3T2X5_9HYPH</name>
<feature type="transmembrane region" description="Helical" evidence="7">
    <location>
        <begin position="33"/>
        <end position="54"/>
    </location>
</feature>
<feature type="transmembrane region" description="Helical" evidence="7">
    <location>
        <begin position="6"/>
        <end position="26"/>
    </location>
</feature>
<dbReference type="RefSeq" id="WP_053944121.1">
    <property type="nucleotide sequence ID" value="NZ_CP010401.1"/>
</dbReference>
<dbReference type="Pfam" id="PF04226">
    <property type="entry name" value="Transgly_assoc"/>
    <property type="match status" value="1"/>
</dbReference>
<feature type="transmembrane region" description="Helical" evidence="7">
    <location>
        <begin position="60"/>
        <end position="78"/>
    </location>
</feature>
<sequence length="86" mass="9431">MEHVNIGWISAILIGGLAGWAAQYYMKSKTGMLLNIILGIVGATLSNFFFGLLGIRISGWISYLVFGFVGACALIWIGRKIRSKKH</sequence>
<dbReference type="InterPro" id="IPR007341">
    <property type="entry name" value="Transgly_assoc"/>
</dbReference>
<evidence type="ECO:0000313" key="9">
    <source>
        <dbReference type="Proteomes" id="UP000057213"/>
    </source>
</evidence>
<reference evidence="8 9" key="1">
    <citation type="journal article" date="2015" name="Genome Announc.">
        <title>Complete Genome Sequence of Bartonella ancashensis Strain 20.00, Isolated from the Blood of a Patient with Verruga Peruana.</title>
        <authorList>
            <person name="Hang J."/>
            <person name="Mullins K.E."/>
            <person name="Clifford R.J."/>
            <person name="Onmus-Leone F."/>
            <person name="Yang Y."/>
            <person name="Jiang J."/>
            <person name="Leguia M."/>
            <person name="Kasper M.R."/>
            <person name="Maguina C."/>
            <person name="Lesho E.P."/>
            <person name="Jarman R.G."/>
            <person name="Richards A.L."/>
            <person name="Blazes D."/>
        </authorList>
    </citation>
    <scope>NUCLEOTIDE SEQUENCE [LARGE SCALE GENOMIC DNA]</scope>
    <source>
        <strain evidence="8 9">20.00</strain>
    </source>
</reference>
<evidence type="ECO:0000313" key="8">
    <source>
        <dbReference type="EMBL" id="ALE03601.1"/>
    </source>
</evidence>
<dbReference type="PANTHER" id="PTHR33884">
    <property type="entry name" value="UPF0410 PROTEIN YMGE"/>
    <property type="match status" value="1"/>
</dbReference>
<gene>
    <name evidence="8" type="ORF">PU02_0787</name>
</gene>
<dbReference type="PANTHER" id="PTHR33884:SF3">
    <property type="entry name" value="UPF0410 PROTEIN YMGE"/>
    <property type="match status" value="1"/>
</dbReference>
<evidence type="ECO:0000256" key="4">
    <source>
        <dbReference type="ARBA" id="ARBA00022692"/>
    </source>
</evidence>
<evidence type="ECO:0000256" key="1">
    <source>
        <dbReference type="ARBA" id="ARBA00004651"/>
    </source>
</evidence>
<dbReference type="GO" id="GO:0005886">
    <property type="term" value="C:plasma membrane"/>
    <property type="evidence" value="ECO:0007669"/>
    <property type="project" value="UniProtKB-SubCell"/>
</dbReference>
<evidence type="ECO:0008006" key="10">
    <source>
        <dbReference type="Google" id="ProtNLM"/>
    </source>
</evidence>
<comment type="similarity">
    <text evidence="2">Belongs to the UPF0410 family.</text>
</comment>